<evidence type="ECO:0000313" key="4">
    <source>
        <dbReference type="EMBL" id="OKL50899.1"/>
    </source>
</evidence>
<comment type="caution">
    <text evidence="4">The sequence shown here is derived from an EMBL/GenBank/DDBJ whole genome shotgun (WGS) entry which is preliminary data.</text>
</comment>
<proteinExistence type="predicted"/>
<gene>
    <name evidence="4" type="ORF">BSZ40_10235</name>
</gene>
<dbReference type="Proteomes" id="UP000185612">
    <property type="component" value="Unassembled WGS sequence"/>
</dbReference>
<dbReference type="OrthoDB" id="4793553at2"/>
<dbReference type="AlphaFoldDB" id="A0A1Q5PTU5"/>
<feature type="region of interest" description="Disordered" evidence="1">
    <location>
        <begin position="223"/>
        <end position="283"/>
    </location>
</feature>
<evidence type="ECO:0000256" key="2">
    <source>
        <dbReference type="SAM" id="Phobius"/>
    </source>
</evidence>
<keyword evidence="2" id="KW-1133">Transmembrane helix</keyword>
<evidence type="ECO:0000256" key="1">
    <source>
        <dbReference type="SAM" id="MobiDB-lite"/>
    </source>
</evidence>
<evidence type="ECO:0008006" key="6">
    <source>
        <dbReference type="Google" id="ProtNLM"/>
    </source>
</evidence>
<feature type="compositionally biased region" description="Pro residues" evidence="1">
    <location>
        <begin position="228"/>
        <end position="238"/>
    </location>
</feature>
<accession>A0A1Q5PTU5</accession>
<keyword evidence="5" id="KW-1185">Reference proteome</keyword>
<feature type="signal peptide" evidence="3">
    <location>
        <begin position="1"/>
        <end position="21"/>
    </location>
</feature>
<name>A0A1Q5PTU5_9ACTO</name>
<protein>
    <recommendedName>
        <fullName evidence="6">DUF3153 domain-containing protein</fullName>
    </recommendedName>
</protein>
<feature type="chain" id="PRO_5012321332" description="DUF3153 domain-containing protein" evidence="3">
    <location>
        <begin position="22"/>
        <end position="283"/>
    </location>
</feature>
<dbReference type="PROSITE" id="PS51257">
    <property type="entry name" value="PROKAR_LIPOPROTEIN"/>
    <property type="match status" value="1"/>
</dbReference>
<evidence type="ECO:0000256" key="3">
    <source>
        <dbReference type="SAM" id="SignalP"/>
    </source>
</evidence>
<dbReference type="RefSeq" id="WP_073826059.1">
    <property type="nucleotide sequence ID" value="NZ_MQVS01000013.1"/>
</dbReference>
<keyword evidence="2" id="KW-0812">Transmembrane</keyword>
<evidence type="ECO:0000313" key="5">
    <source>
        <dbReference type="Proteomes" id="UP000185612"/>
    </source>
</evidence>
<feature type="transmembrane region" description="Helical" evidence="2">
    <location>
        <begin position="197"/>
        <end position="218"/>
    </location>
</feature>
<organism evidence="4 5">
    <name type="scientific">Buchananella hordeovulneris</name>
    <dbReference type="NCBI Taxonomy" id="52770"/>
    <lineage>
        <taxon>Bacteria</taxon>
        <taxon>Bacillati</taxon>
        <taxon>Actinomycetota</taxon>
        <taxon>Actinomycetes</taxon>
        <taxon>Actinomycetales</taxon>
        <taxon>Actinomycetaceae</taxon>
        <taxon>Buchananella</taxon>
    </lineage>
</organism>
<keyword evidence="3" id="KW-0732">Signal</keyword>
<feature type="compositionally biased region" description="Pro residues" evidence="1">
    <location>
        <begin position="251"/>
        <end position="283"/>
    </location>
</feature>
<reference evidence="5" key="1">
    <citation type="submission" date="2016-12" db="EMBL/GenBank/DDBJ databases">
        <authorList>
            <person name="Meng X."/>
        </authorList>
    </citation>
    <scope>NUCLEOTIDE SEQUENCE [LARGE SCALE GENOMIC DNA]</scope>
    <source>
        <strain evidence="5">DSM 20732</strain>
    </source>
</reference>
<sequence length="283" mass="29170">MKLNHIGRLTCALVGATTMLAACQATMRVEFSPDAQFVAKFRVDPGEETQALLQAEGGDPCELVFRDSVDPALVDKIENVGSAEKPVCEVTAKPRPLSEVSEPGSTPGFKASLADDIYTVTWEGGGIGILEQMGPEGEANPTLGTLTMEYVFPGPVQEASGGQIDGNMVRYPDLAPFAQPGKIVASAKESGLLGGKVPWWLLVLGGLAVVAVIAALALRRRPYGQQPPTAPGGYPPATGPTGQPPQGYGPGTPPPAGSPPGYGQPPAGPYGPDQPPTAPPSQP</sequence>
<dbReference type="InParanoid" id="A0A1Q5PTU5"/>
<dbReference type="EMBL" id="MQVS01000013">
    <property type="protein sequence ID" value="OKL50899.1"/>
    <property type="molecule type" value="Genomic_DNA"/>
</dbReference>
<keyword evidence="2" id="KW-0472">Membrane</keyword>